<dbReference type="RefSeq" id="WP_005846428.1">
    <property type="nucleotide sequence ID" value="NZ_JADU01000027.1"/>
</dbReference>
<dbReference type="Proteomes" id="UP001589688">
    <property type="component" value="Unassembled WGS sequence"/>
</dbReference>
<feature type="chain" id="PRO_5045808627" evidence="1">
    <location>
        <begin position="21"/>
        <end position="377"/>
    </location>
</feature>
<gene>
    <name evidence="2" type="ORF">ACFFK8_01830</name>
</gene>
<comment type="caution">
    <text evidence="2">The sequence shown here is derived from an EMBL/GenBank/DDBJ whole genome shotgun (WGS) entry which is preliminary data.</text>
</comment>
<evidence type="ECO:0000313" key="2">
    <source>
        <dbReference type="EMBL" id="MFB9896595.1"/>
    </source>
</evidence>
<dbReference type="InterPro" id="IPR032627">
    <property type="entry name" value="DUF4876"/>
</dbReference>
<dbReference type="EMBL" id="JBHLZF010000001">
    <property type="protein sequence ID" value="MFB9896595.1"/>
    <property type="molecule type" value="Genomic_DNA"/>
</dbReference>
<evidence type="ECO:0000313" key="3">
    <source>
        <dbReference type="Proteomes" id="UP001589688"/>
    </source>
</evidence>
<keyword evidence="3" id="KW-1185">Reference proteome</keyword>
<organism evidence="2 3">
    <name type="scientific">Hallella seregens ATCC 51272</name>
    <dbReference type="NCBI Taxonomy" id="1336250"/>
    <lineage>
        <taxon>Bacteria</taxon>
        <taxon>Pseudomonadati</taxon>
        <taxon>Bacteroidota</taxon>
        <taxon>Bacteroidia</taxon>
        <taxon>Bacteroidales</taxon>
        <taxon>Prevotellaceae</taxon>
        <taxon>Hallella</taxon>
    </lineage>
</organism>
<name>A0ABV5ZGZ7_9BACT</name>
<keyword evidence="1" id="KW-0732">Signal</keyword>
<sequence length="377" mass="41571">MKKILLALTALFAVATSASAQSVWKMVITHNDGTRDTIAASNVKNVTFASTTLEDRNADQVIIKELYVGGCPKDEGTGYFQMDKGFVLYNNCPQQAVVNNLAVGQVDPANAHANNGWYENDKLTYADQGWIPAIYGIWYFQEPLVIEPYSQIVVSCMGSIDNTKTYSQSVNYANPAYYAMYDPESGYNNTAYYPTPADVIPTSHYLKAVEYGQGNAWPLSVMCPAFVIFQTKGVSPAEFANNADNYTYMPGQKQDQVHRCVKIPNSWILDGIEVWQTSKVSASVKRLTDDVDAGHVNLTNRKGHSLYRNVDKAATLALPENEGKLVYGYALGVDGSTDPSGIDAEASIKNGAHIVYQDNNNSTQDFHERQKFSVRGE</sequence>
<feature type="signal peptide" evidence="1">
    <location>
        <begin position="1"/>
        <end position="20"/>
    </location>
</feature>
<evidence type="ECO:0000256" key="1">
    <source>
        <dbReference type="SAM" id="SignalP"/>
    </source>
</evidence>
<dbReference type="Pfam" id="PF16215">
    <property type="entry name" value="DUF4876"/>
    <property type="match status" value="1"/>
</dbReference>
<protein>
    <submittedName>
        <fullName evidence="2">DUF4876 domain-containing protein</fullName>
    </submittedName>
</protein>
<proteinExistence type="predicted"/>
<accession>A0ABV5ZGZ7</accession>
<reference evidence="2 3" key="1">
    <citation type="submission" date="2024-09" db="EMBL/GenBank/DDBJ databases">
        <authorList>
            <person name="Sun Q."/>
            <person name="Mori K."/>
        </authorList>
    </citation>
    <scope>NUCLEOTIDE SEQUENCE [LARGE SCALE GENOMIC DNA]</scope>
    <source>
        <strain evidence="2 3">ATCC 51272</strain>
    </source>
</reference>